<evidence type="ECO:0000256" key="2">
    <source>
        <dbReference type="ARBA" id="ARBA00022605"/>
    </source>
</evidence>
<dbReference type="InterPro" id="IPR023940">
    <property type="entry name" value="DHDPR_bac"/>
</dbReference>
<reference evidence="15 16" key="1">
    <citation type="submission" date="2015-11" db="EMBL/GenBank/DDBJ databases">
        <title>Description and complete genome sequence of a novel strain predominating in hypersaline microbial mats and representing a new family of the Bacteriodetes phylum.</title>
        <authorList>
            <person name="Spring S."/>
            <person name="Bunk B."/>
            <person name="Sproer C."/>
            <person name="Klenk H.-P."/>
        </authorList>
    </citation>
    <scope>NUCLEOTIDE SEQUENCE [LARGE SCALE GENOMIC DNA]</scope>
    <source>
        <strain evidence="15 16">L21-Spi-D4</strain>
    </source>
</reference>
<dbReference type="GO" id="GO:0019877">
    <property type="term" value="P:diaminopimelate biosynthetic process"/>
    <property type="evidence" value="ECO:0007669"/>
    <property type="project" value="UniProtKB-KW"/>
</dbReference>
<gene>
    <name evidence="15" type="primary">dapB</name>
    <name evidence="15" type="ORF">L21SP5_03488</name>
</gene>
<dbReference type="InterPro" id="IPR036291">
    <property type="entry name" value="NAD(P)-bd_dom_sf"/>
</dbReference>
<comment type="pathway">
    <text evidence="8">Amino-acid biosynthesis; L-lysine biosynthesis via DAP pathway; (S)-tetrahydrodipicolinate from L-aspartate: step 4/4.</text>
</comment>
<dbReference type="PANTHER" id="PTHR20836:SF0">
    <property type="entry name" value="4-HYDROXY-TETRAHYDRODIPICOLINATE REDUCTASE 1, CHLOROPLASTIC-RELATED"/>
    <property type="match status" value="1"/>
</dbReference>
<comment type="catalytic activity">
    <reaction evidence="11">
        <text>(S)-2,3,4,5-tetrahydrodipicolinate + NAD(+) + H2O = (2S,4S)-4-hydroxy-2,3,4,5-tetrahydrodipicolinate + NADH + H(+)</text>
        <dbReference type="Rhea" id="RHEA:35323"/>
        <dbReference type="ChEBI" id="CHEBI:15377"/>
        <dbReference type="ChEBI" id="CHEBI:15378"/>
        <dbReference type="ChEBI" id="CHEBI:16845"/>
        <dbReference type="ChEBI" id="CHEBI:57540"/>
        <dbReference type="ChEBI" id="CHEBI:57945"/>
        <dbReference type="ChEBI" id="CHEBI:67139"/>
        <dbReference type="EC" id="1.17.1.8"/>
    </reaction>
</comment>
<comment type="catalytic activity">
    <reaction evidence="10">
        <text>(S)-2,3,4,5-tetrahydrodipicolinate + NADP(+) + H2O = (2S,4S)-4-hydroxy-2,3,4,5-tetrahydrodipicolinate + NADPH + H(+)</text>
        <dbReference type="Rhea" id="RHEA:35331"/>
        <dbReference type="ChEBI" id="CHEBI:15377"/>
        <dbReference type="ChEBI" id="CHEBI:15378"/>
        <dbReference type="ChEBI" id="CHEBI:16845"/>
        <dbReference type="ChEBI" id="CHEBI:57783"/>
        <dbReference type="ChEBI" id="CHEBI:58349"/>
        <dbReference type="ChEBI" id="CHEBI:67139"/>
        <dbReference type="EC" id="1.17.1.8"/>
    </reaction>
</comment>
<dbReference type="SUPFAM" id="SSF51735">
    <property type="entry name" value="NAD(P)-binding Rossmann-fold domains"/>
    <property type="match status" value="1"/>
</dbReference>
<dbReference type="Gene3D" id="3.40.50.720">
    <property type="entry name" value="NAD(P)-binding Rossmann-like Domain"/>
    <property type="match status" value="1"/>
</dbReference>
<dbReference type="GO" id="GO:0008839">
    <property type="term" value="F:4-hydroxy-tetrahydrodipicolinate reductase"/>
    <property type="evidence" value="ECO:0007669"/>
    <property type="project" value="UniProtKB-UniRule"/>
</dbReference>
<evidence type="ECO:0000256" key="1">
    <source>
        <dbReference type="ARBA" id="ARBA00006642"/>
    </source>
</evidence>
<comment type="similarity">
    <text evidence="1">Belongs to the DapB family.</text>
</comment>
<keyword evidence="2" id="KW-0028">Amino-acid biosynthesis</keyword>
<keyword evidence="5 15" id="KW-0560">Oxidoreductase</keyword>
<evidence type="ECO:0000256" key="12">
    <source>
        <dbReference type="NCBIfam" id="TIGR00036"/>
    </source>
</evidence>
<dbReference type="GO" id="GO:0005829">
    <property type="term" value="C:cytosol"/>
    <property type="evidence" value="ECO:0007669"/>
    <property type="project" value="TreeGrafter"/>
</dbReference>
<dbReference type="PANTHER" id="PTHR20836">
    <property type="entry name" value="DIHYDRODIPICOLINATE REDUCTASE"/>
    <property type="match status" value="1"/>
</dbReference>
<evidence type="ECO:0000313" key="15">
    <source>
        <dbReference type="EMBL" id="ALO17099.1"/>
    </source>
</evidence>
<name>A0A0S2I4H9_9BACT</name>
<sequence length="238" mass="26605">MNVLLIGYGRMGKAVGEILRHRNHSIVKTIDEENASELDRLDPGSIDVAVEFTHPDAGFDNVMKCLRAGIPVITGTTGWNKQLPEAEKACREHDTAFLYAPNFSPGVNMLFAMNEKLAKLMNGQAQYEASIEETHHIHKKDKPSGTAVNLATQLVDHLDRYKNYTLDKKEKESLPVYAHREGEVFGDHSITYTSEVDTLMLSHHAKSRKGFALGAAMAAEYVYNRKGVFTMKDVLEIE</sequence>
<feature type="domain" description="Dihydrodipicolinate reductase C-terminal" evidence="14">
    <location>
        <begin position="106"/>
        <end position="235"/>
    </location>
</feature>
<evidence type="ECO:0000256" key="5">
    <source>
        <dbReference type="ARBA" id="ARBA00023002"/>
    </source>
</evidence>
<evidence type="ECO:0000259" key="13">
    <source>
        <dbReference type="Pfam" id="PF01113"/>
    </source>
</evidence>
<dbReference type="InterPro" id="IPR022663">
    <property type="entry name" value="DapB_C"/>
</dbReference>
<dbReference type="Gene3D" id="3.30.360.10">
    <property type="entry name" value="Dihydrodipicolinate Reductase, domain 2"/>
    <property type="match status" value="1"/>
</dbReference>
<dbReference type="InterPro" id="IPR000846">
    <property type="entry name" value="DapB_N"/>
</dbReference>
<evidence type="ECO:0000256" key="11">
    <source>
        <dbReference type="ARBA" id="ARBA00049396"/>
    </source>
</evidence>
<evidence type="ECO:0000259" key="14">
    <source>
        <dbReference type="Pfam" id="PF05173"/>
    </source>
</evidence>
<dbReference type="SUPFAM" id="SSF55347">
    <property type="entry name" value="Glyceraldehyde-3-phosphate dehydrogenase-like, C-terminal domain"/>
    <property type="match status" value="1"/>
</dbReference>
<evidence type="ECO:0000256" key="3">
    <source>
        <dbReference type="ARBA" id="ARBA00022857"/>
    </source>
</evidence>
<keyword evidence="4" id="KW-0220">Diaminopimelate biosynthesis</keyword>
<dbReference type="KEGG" id="blq:L21SP5_03488"/>
<evidence type="ECO:0000256" key="6">
    <source>
        <dbReference type="ARBA" id="ARBA00023027"/>
    </source>
</evidence>
<evidence type="ECO:0000256" key="4">
    <source>
        <dbReference type="ARBA" id="ARBA00022915"/>
    </source>
</evidence>
<dbReference type="EC" id="1.17.1.8" evidence="9 12"/>
<keyword evidence="6" id="KW-0520">NAD</keyword>
<evidence type="ECO:0000256" key="7">
    <source>
        <dbReference type="ARBA" id="ARBA00023154"/>
    </source>
</evidence>
<dbReference type="Proteomes" id="UP000064893">
    <property type="component" value="Chromosome"/>
</dbReference>
<keyword evidence="7" id="KW-0457">Lysine biosynthesis</keyword>
<organism evidence="15 16">
    <name type="scientific">Salinivirga cyanobacteriivorans</name>
    <dbReference type="NCBI Taxonomy" id="1307839"/>
    <lineage>
        <taxon>Bacteria</taxon>
        <taxon>Pseudomonadati</taxon>
        <taxon>Bacteroidota</taxon>
        <taxon>Bacteroidia</taxon>
        <taxon>Bacteroidales</taxon>
        <taxon>Salinivirgaceae</taxon>
        <taxon>Salinivirga</taxon>
    </lineage>
</organism>
<feature type="domain" description="Dihydrodipicolinate reductase N-terminal" evidence="13">
    <location>
        <begin position="1"/>
        <end position="103"/>
    </location>
</feature>
<dbReference type="Pfam" id="PF01113">
    <property type="entry name" value="DapB_N"/>
    <property type="match status" value="1"/>
</dbReference>
<dbReference type="GO" id="GO:0009089">
    <property type="term" value="P:lysine biosynthetic process via diaminopimelate"/>
    <property type="evidence" value="ECO:0007669"/>
    <property type="project" value="UniProtKB-UniRule"/>
</dbReference>
<dbReference type="CDD" id="cd02274">
    <property type="entry name" value="DHDPR_N"/>
    <property type="match status" value="1"/>
</dbReference>
<evidence type="ECO:0000256" key="10">
    <source>
        <dbReference type="ARBA" id="ARBA00049080"/>
    </source>
</evidence>
<dbReference type="PIRSF" id="PIRSF000161">
    <property type="entry name" value="DHPR"/>
    <property type="match status" value="1"/>
</dbReference>
<proteinExistence type="inferred from homology"/>
<protein>
    <recommendedName>
        <fullName evidence="9 12">4-hydroxy-tetrahydrodipicolinate reductase</fullName>
        <ecNumber evidence="9 12">1.17.1.8</ecNumber>
    </recommendedName>
</protein>
<dbReference type="Pfam" id="PF05173">
    <property type="entry name" value="DapB_C"/>
    <property type="match status" value="1"/>
</dbReference>
<dbReference type="PATRIC" id="fig|1307839.3.peg.3743"/>
<evidence type="ECO:0000256" key="8">
    <source>
        <dbReference type="ARBA" id="ARBA00037922"/>
    </source>
</evidence>
<keyword evidence="16" id="KW-1185">Reference proteome</keyword>
<dbReference type="EMBL" id="CP013118">
    <property type="protein sequence ID" value="ALO17099.1"/>
    <property type="molecule type" value="Genomic_DNA"/>
</dbReference>
<keyword evidence="3" id="KW-0521">NADP</keyword>
<dbReference type="NCBIfam" id="TIGR00036">
    <property type="entry name" value="dapB"/>
    <property type="match status" value="1"/>
</dbReference>
<evidence type="ECO:0000256" key="9">
    <source>
        <dbReference type="ARBA" id="ARBA00038983"/>
    </source>
</evidence>
<dbReference type="AlphaFoldDB" id="A0A0S2I4H9"/>
<accession>A0A0S2I4H9</accession>
<dbReference type="STRING" id="1307839.L21SP5_03488"/>
<evidence type="ECO:0000313" key="16">
    <source>
        <dbReference type="Proteomes" id="UP000064893"/>
    </source>
</evidence>